<feature type="transmembrane region" description="Helical" evidence="9">
    <location>
        <begin position="278"/>
        <end position="299"/>
    </location>
</feature>
<dbReference type="InterPro" id="IPR013059">
    <property type="entry name" value="Trp_tyr_transpt"/>
</dbReference>
<evidence type="ECO:0000256" key="8">
    <source>
        <dbReference type="ARBA" id="ARBA00023136"/>
    </source>
</evidence>
<dbReference type="PATRIC" id="fig|1698449.3.peg.857"/>
<evidence type="ECO:0000313" key="10">
    <source>
        <dbReference type="EMBL" id="AKX59240.1"/>
    </source>
</evidence>
<feature type="transmembrane region" description="Helical" evidence="9">
    <location>
        <begin position="120"/>
        <end position="138"/>
    </location>
</feature>
<feature type="transmembrane region" description="Helical" evidence="9">
    <location>
        <begin position="78"/>
        <end position="100"/>
    </location>
</feature>
<evidence type="ECO:0000256" key="7">
    <source>
        <dbReference type="ARBA" id="ARBA00022989"/>
    </source>
</evidence>
<comment type="function">
    <text evidence="9">Involved in transporting aromatic amino acids across the cytoplasmic membrane.</text>
</comment>
<feature type="transmembrane region" description="Helical" evidence="9">
    <location>
        <begin position="180"/>
        <end position="204"/>
    </location>
</feature>
<dbReference type="PRINTS" id="PR00166">
    <property type="entry name" value="AROAAPRMEASE"/>
</dbReference>
<evidence type="ECO:0000256" key="1">
    <source>
        <dbReference type="ARBA" id="ARBA00004429"/>
    </source>
</evidence>
<dbReference type="STRING" id="1697053.AKN87_06280"/>
<dbReference type="RefSeq" id="WP_053100350.1">
    <property type="nucleotide sequence ID" value="NZ_CP012365.1"/>
</dbReference>
<keyword evidence="3 9" id="KW-1003">Cell membrane</keyword>
<evidence type="ECO:0000256" key="2">
    <source>
        <dbReference type="ARBA" id="ARBA00022448"/>
    </source>
</evidence>
<dbReference type="PANTHER" id="PTHR46997:SF2">
    <property type="entry name" value="TYROSINE-SPECIFIC TRANSPORT SYSTEM"/>
    <property type="match status" value="1"/>
</dbReference>
<feature type="transmembrane region" description="Helical" evidence="9">
    <location>
        <begin position="34"/>
        <end position="58"/>
    </location>
</feature>
<reference evidence="10 11" key="1">
    <citation type="journal article" date="2015" name="Genome Announc.">
        <title>Genome Sequences of Oblitimonas alkaliphila gen. nov. sp. nov. (Proposed), a Novel Bacterium of the Pseudomonadaceae Family.</title>
        <authorList>
            <person name="Lauer A.C."/>
            <person name="Nicholson A.C."/>
            <person name="Humrighouse B.W."/>
            <person name="Emery B."/>
            <person name="Drobish A."/>
            <person name="Juieng P."/>
            <person name="Loparev V."/>
            <person name="McQuiston J.R."/>
        </authorList>
    </citation>
    <scope>NUCLEOTIDE SEQUENCE [LARGE SCALE GENOMIC DNA]</scope>
    <source>
        <strain evidence="10 11">E5571</strain>
    </source>
</reference>
<dbReference type="InterPro" id="IPR018227">
    <property type="entry name" value="Amino_acid_transport_2"/>
</dbReference>
<protein>
    <recommendedName>
        <fullName evidence="9">Aromatic amino acid permease</fullName>
    </recommendedName>
</protein>
<name>A0A0K1XCX2_9GAMM</name>
<sequence length="404" mass="42834">MKSSALGSTFIVAGTALGAGMLAMPLATAGVGFFSALFMLGGLWAVMCYTALLLVEAYQQHAPSLGLASLAAHYLGPVGYWLATLAMPFLMYALVAAYISGGGELVQVSLANWLDWQLNSNEAILLFTLTGGAIVSLGTRSVDLVNRWLFAVKILFLLAMLMLLLPHVEQVNLLTLPVEQALILSAIPVVFTSFGFHGSVPSIVSYLGGDTQKLRWVFIIGSAIPLVIYILWQLATLGAIPSTEFVGILAEESGLNGLLTAVKDVVEVAKVEVAVRSFAALALATSFLGVALGLFDFLADIFQRQPTASGRLQTGLLTFIPPLCFALFYPKGFIFALGFAAIALSVLSLLLPAMMVWQLRKHTQNTKLYRVAGGSLGLAVVFSLGLVIILIQLGIVLGELPAVG</sequence>
<dbReference type="EMBL" id="CP012365">
    <property type="protein sequence ID" value="AKX59240.1"/>
    <property type="molecule type" value="Genomic_DNA"/>
</dbReference>
<dbReference type="Proteomes" id="UP000063953">
    <property type="component" value="Chromosome"/>
</dbReference>
<keyword evidence="2 9" id="KW-0813">Transport</keyword>
<evidence type="ECO:0000256" key="3">
    <source>
        <dbReference type="ARBA" id="ARBA00022475"/>
    </source>
</evidence>
<dbReference type="AlphaFoldDB" id="A0A0K1XCX2"/>
<evidence type="ECO:0000256" key="4">
    <source>
        <dbReference type="ARBA" id="ARBA00022519"/>
    </source>
</evidence>
<dbReference type="PANTHER" id="PTHR46997">
    <property type="entry name" value="LOW AFFINITY TRYPTOPHAN PERMEASE-RELATED"/>
    <property type="match status" value="1"/>
</dbReference>
<feature type="transmembrane region" description="Helical" evidence="9">
    <location>
        <begin position="335"/>
        <end position="357"/>
    </location>
</feature>
<organism evidence="10 11">
    <name type="scientific">Thiopseudomonas alkaliphila</name>
    <dbReference type="NCBI Taxonomy" id="1697053"/>
    <lineage>
        <taxon>Bacteria</taxon>
        <taxon>Pseudomonadati</taxon>
        <taxon>Pseudomonadota</taxon>
        <taxon>Gammaproteobacteria</taxon>
        <taxon>Pseudomonadales</taxon>
        <taxon>Pseudomonadaceae</taxon>
        <taxon>Thiopseudomonas</taxon>
    </lineage>
</organism>
<dbReference type="NCBIfam" id="TIGR00837">
    <property type="entry name" value="araaP"/>
    <property type="match status" value="1"/>
</dbReference>
<keyword evidence="7 9" id="KW-1133">Transmembrane helix</keyword>
<comment type="caution">
    <text evidence="9">Lacks conserved residue(s) required for the propagation of feature annotation.</text>
</comment>
<evidence type="ECO:0000256" key="9">
    <source>
        <dbReference type="RuleBase" id="RU367149"/>
    </source>
</evidence>
<feature type="transmembrane region" description="Helical" evidence="9">
    <location>
        <begin position="311"/>
        <end position="329"/>
    </location>
</feature>
<comment type="similarity">
    <text evidence="9">Belongs to the amino acid/polyamine transporter 2 family. Mtr/TnaB/TyrP permease subfamily.</text>
</comment>
<dbReference type="Gene3D" id="1.20.1740.10">
    <property type="entry name" value="Amino acid/polyamine transporter I"/>
    <property type="match status" value="1"/>
</dbReference>
<dbReference type="GO" id="GO:0015173">
    <property type="term" value="F:aromatic amino acid transmembrane transporter activity"/>
    <property type="evidence" value="ECO:0007669"/>
    <property type="project" value="UniProtKB-UniRule"/>
</dbReference>
<evidence type="ECO:0000256" key="5">
    <source>
        <dbReference type="ARBA" id="ARBA00022692"/>
    </source>
</evidence>
<evidence type="ECO:0000256" key="6">
    <source>
        <dbReference type="ARBA" id="ARBA00022970"/>
    </source>
</evidence>
<dbReference type="Pfam" id="PF03222">
    <property type="entry name" value="Trp_Tyr_perm"/>
    <property type="match status" value="1"/>
</dbReference>
<keyword evidence="8 9" id="KW-0472">Membrane</keyword>
<proteinExistence type="inferred from homology"/>
<keyword evidence="6 9" id="KW-0029">Amino-acid transport</keyword>
<keyword evidence="4 9" id="KW-0997">Cell inner membrane</keyword>
<dbReference type="NCBIfam" id="NF011711">
    <property type="entry name" value="PRK15132.1"/>
    <property type="match status" value="1"/>
</dbReference>
<dbReference type="GO" id="GO:0003333">
    <property type="term" value="P:amino acid transmembrane transport"/>
    <property type="evidence" value="ECO:0007669"/>
    <property type="project" value="InterPro"/>
</dbReference>
<feature type="transmembrane region" description="Helical" evidence="9">
    <location>
        <begin position="369"/>
        <end position="395"/>
    </location>
</feature>
<keyword evidence="5 9" id="KW-0812">Transmembrane</keyword>
<gene>
    <name evidence="10" type="ORF">AKN88_04285</name>
</gene>
<keyword evidence="11" id="KW-1185">Reference proteome</keyword>
<evidence type="ECO:0000313" key="11">
    <source>
        <dbReference type="Proteomes" id="UP000063953"/>
    </source>
</evidence>
<feature type="transmembrane region" description="Helical" evidence="9">
    <location>
        <begin position="150"/>
        <end position="168"/>
    </location>
</feature>
<dbReference type="GO" id="GO:0005886">
    <property type="term" value="C:plasma membrane"/>
    <property type="evidence" value="ECO:0007669"/>
    <property type="project" value="UniProtKB-SubCell"/>
</dbReference>
<feature type="transmembrane region" description="Helical" evidence="9">
    <location>
        <begin position="216"/>
        <end position="235"/>
    </location>
</feature>
<accession>A0A0K1XCX2</accession>
<comment type="subcellular location">
    <subcellularLocation>
        <location evidence="1 9">Cell inner membrane</location>
        <topology evidence="1 9">Multi-pass membrane protein</topology>
    </subcellularLocation>
</comment>